<dbReference type="EMBL" id="NTKD01000004">
    <property type="protein sequence ID" value="PDH41493.1"/>
    <property type="molecule type" value="Genomic_DNA"/>
</dbReference>
<evidence type="ECO:0000259" key="2">
    <source>
        <dbReference type="Pfam" id="PF09822"/>
    </source>
</evidence>
<dbReference type="Pfam" id="PF09822">
    <property type="entry name" value="ABC_transp_aux"/>
    <property type="match status" value="1"/>
</dbReference>
<evidence type="ECO:0000259" key="3">
    <source>
        <dbReference type="Pfam" id="PF23357"/>
    </source>
</evidence>
<comment type="caution">
    <text evidence="4">The sequence shown here is derived from an EMBL/GenBank/DDBJ whole genome shotgun (WGS) entry which is preliminary data.</text>
</comment>
<accession>A0A2A5WYZ5</accession>
<dbReference type="AlphaFoldDB" id="A0A2A5WYZ5"/>
<dbReference type="InterPro" id="IPR019196">
    <property type="entry name" value="ABC_transp_unknown"/>
</dbReference>
<evidence type="ECO:0000256" key="1">
    <source>
        <dbReference type="SAM" id="Phobius"/>
    </source>
</evidence>
<feature type="domain" description="DUF7088" evidence="3">
    <location>
        <begin position="39"/>
        <end position="138"/>
    </location>
</feature>
<dbReference type="Proteomes" id="UP000219327">
    <property type="component" value="Unassembled WGS sequence"/>
</dbReference>
<proteinExistence type="predicted"/>
<name>A0A2A5WYZ5_9GAMM</name>
<evidence type="ECO:0000313" key="4">
    <source>
        <dbReference type="EMBL" id="PDH41493.1"/>
    </source>
</evidence>
<feature type="domain" description="ABC-type uncharacterised transport system" evidence="2">
    <location>
        <begin position="176"/>
        <end position="473"/>
    </location>
</feature>
<keyword evidence="1" id="KW-0472">Membrane</keyword>
<keyword evidence="1" id="KW-0812">Transmembrane</keyword>
<dbReference type="Pfam" id="PF23357">
    <property type="entry name" value="DUF7088"/>
    <property type="match status" value="1"/>
</dbReference>
<sequence>MNEKLIYSGAGLVLIAVAFVMFILISNTLFSGVRFDLTENNLYTLSDGTHEIIDNIDEPINLYFFFSEQASADLTSLRSYATRVRELLEEYEARGGGNILLSVVDPEPFSDAEDQAAGFGLQSVPVDNAGDDLYFGLAGTNSIDGQEVIAFFQPDKEEFLEYEISKLIQTLSLVERPTVGLLSSMMVQGDFNMQTMQQTSPWVVVGQIEQTFDVETVPGTTTEIPSHIETLILIHPKELTEDALFAIDQFAMRGGRILAFVDPVAEMDAQAPGSNPMTQIQSQASDLGPLLPEWGAELLPNTVLGDSQSALTVGGQGGQPIRHLAILGFNADNLATDDVITGNLESLNFASVGIIEPAAESETTFTPLIHSSEYAAPLQSFQLMLGGPEELQQGFSPTGERYVVAARLSGNANSAYLDRASVEGGLTETSALNVLLVADTDFLSDRLWVQVRNFFGTQIASPFADNGDFFNNAVENMTGSSALISVRSRGRFTRPFDVVQDLRREAEASYLASANDLQDQLAETETKLQALQSERTGQSVLSLSTEQEAELIRFQDEKLRIRKELRDIRHQLDKNIESLGATLKFTNVILLPIMLTLILMLAWRVWQSRSAELEVG</sequence>
<protein>
    <submittedName>
        <fullName evidence="4">ABC transporter</fullName>
    </submittedName>
</protein>
<keyword evidence="1" id="KW-1133">Transmembrane helix</keyword>
<reference evidence="4 5" key="1">
    <citation type="submission" date="2017-08" db="EMBL/GenBank/DDBJ databases">
        <title>Fine stratification of microbial communities through a metagenomic profile of the photic zone.</title>
        <authorList>
            <person name="Haro-Moreno J.M."/>
            <person name="Lopez-Perez M."/>
            <person name="De La Torre J."/>
            <person name="Picazo A."/>
            <person name="Camacho A."/>
            <person name="Rodriguez-Valera F."/>
        </authorList>
    </citation>
    <scope>NUCLEOTIDE SEQUENCE [LARGE SCALE GENOMIC DNA]</scope>
    <source>
        <strain evidence="4">MED-G24</strain>
    </source>
</reference>
<gene>
    <name evidence="4" type="ORF">CNE99_01780</name>
</gene>
<feature type="transmembrane region" description="Helical" evidence="1">
    <location>
        <begin position="6"/>
        <end position="25"/>
    </location>
</feature>
<feature type="transmembrane region" description="Helical" evidence="1">
    <location>
        <begin position="588"/>
        <end position="606"/>
    </location>
</feature>
<evidence type="ECO:0000313" key="5">
    <source>
        <dbReference type="Proteomes" id="UP000219327"/>
    </source>
</evidence>
<organism evidence="4 5">
    <name type="scientific">OM182 bacterium MED-G24</name>
    <dbReference type="NCBI Taxonomy" id="1986255"/>
    <lineage>
        <taxon>Bacteria</taxon>
        <taxon>Pseudomonadati</taxon>
        <taxon>Pseudomonadota</taxon>
        <taxon>Gammaproteobacteria</taxon>
        <taxon>OMG group</taxon>
        <taxon>OM182 clade</taxon>
    </lineage>
</organism>
<dbReference type="InterPro" id="IPR055396">
    <property type="entry name" value="DUF7088"/>
</dbReference>